<dbReference type="EMBL" id="KT006937">
    <property type="protein sequence ID" value="AKQ00783.1"/>
    <property type="molecule type" value="Genomic_DNA"/>
</dbReference>
<dbReference type="AlphaFoldDB" id="A0A0H4T019"/>
<name>A0A0H4T019_9GAMM</name>
<protein>
    <recommendedName>
        <fullName evidence="2">Addiction module protein</fullName>
    </recommendedName>
</protein>
<evidence type="ECO:0000313" key="1">
    <source>
        <dbReference type="EMBL" id="AKQ00783.1"/>
    </source>
</evidence>
<accession>A0A0H4T019</accession>
<dbReference type="InterPro" id="IPR013406">
    <property type="entry name" value="CHP02574_addiction_mod"/>
</dbReference>
<organism evidence="1">
    <name type="scientific">uncultured gamma proteobacterium Rifle_16ft_4_minimus_1061</name>
    <dbReference type="NCBI Taxonomy" id="1665198"/>
    <lineage>
        <taxon>Bacteria</taxon>
        <taxon>Pseudomonadati</taxon>
        <taxon>Pseudomonadota</taxon>
        <taxon>Gammaproteobacteria</taxon>
        <taxon>environmental samples</taxon>
    </lineage>
</organism>
<reference evidence="1" key="1">
    <citation type="journal article" date="2015" name="ISME J.">
        <title>Aquifer environment selects for microbial species cohorts in sediment and groundwater.</title>
        <authorList>
            <person name="Hug L.A."/>
            <person name="Thomas B.C."/>
            <person name="Brown C.T."/>
            <person name="Frischkorn K.R."/>
            <person name="Williams K.H."/>
            <person name="Tringe S.G."/>
            <person name="Banfield J.F."/>
        </authorList>
    </citation>
    <scope>NUCLEOTIDE SEQUENCE</scope>
</reference>
<sequence length="60" mass="6738">MDREMLEQEALGLPPAERAKLAHALLASFDGFPPAGIDEQWLEEAERRFKELDGEAVREG</sequence>
<dbReference type="Pfam" id="PF09720">
    <property type="entry name" value="Unstab_antitox"/>
    <property type="match status" value="1"/>
</dbReference>
<evidence type="ECO:0008006" key="2">
    <source>
        <dbReference type="Google" id="ProtNLM"/>
    </source>
</evidence>
<proteinExistence type="predicted"/>